<dbReference type="Gene3D" id="1.20.1280.50">
    <property type="match status" value="1"/>
</dbReference>
<evidence type="ECO:0000313" key="2">
    <source>
        <dbReference type="EMBL" id="CAH9092040.1"/>
    </source>
</evidence>
<dbReference type="EMBL" id="CAMAPE010000027">
    <property type="protein sequence ID" value="CAH9092040.1"/>
    <property type="molecule type" value="Genomic_DNA"/>
</dbReference>
<evidence type="ECO:0000313" key="3">
    <source>
        <dbReference type="Proteomes" id="UP001152484"/>
    </source>
</evidence>
<reference evidence="2" key="1">
    <citation type="submission" date="2022-07" db="EMBL/GenBank/DDBJ databases">
        <authorList>
            <person name="Macas J."/>
            <person name="Novak P."/>
            <person name="Neumann P."/>
        </authorList>
    </citation>
    <scope>NUCLEOTIDE SEQUENCE</scope>
</reference>
<feature type="domain" description="F-box" evidence="1">
    <location>
        <begin position="6"/>
        <end position="63"/>
    </location>
</feature>
<sequence length="498" mass="57532">MAQRQEDRISALPDEILINIISRVPITDGCRTGVLSRRWENLWNQVNNVCFFGDYDDIVLKNVGPENGFFAFVDHVLNRCNSQKIDRFWIQFTILEDKDSFRPVTNWIQFAVDHKADDIALLQQAAWNEVTLPEILVSYLPLKKLKLKFFKLGETQVINWPYLTQLTLRSVNMNDEEVERLLAGCPALETLELTHYGCFRELKIKSARVKTLILESCLSLNLDYNNEAWLRIRAPHLQSLEVYGEADCRLVNVSSLVDATFDCEMKLDNISGFLRGASHAQSLTFTSWFMEAFSLFDFKKVAASKFNCKQLVLRGDLRSYNISGIARFFLALPHLETLDMYLCTSSLVDTPRIFTGNEDYFHSNYHVRDAPVNNMKELLEESSVSKDTEGCVSKFNVNSARLDKVKDVNFYHGYWCCSEDDFENKKELPQLAEFVLRRATNLERLCLVSRKEWNCRECSRNCIAQFFSELVAKLHQCPKLSPNAVIHHSEFDYKYSSG</sequence>
<dbReference type="Pfam" id="PF24758">
    <property type="entry name" value="LRR_At5g56370"/>
    <property type="match status" value="1"/>
</dbReference>
<dbReference type="Pfam" id="PF00646">
    <property type="entry name" value="F-box"/>
    <property type="match status" value="1"/>
</dbReference>
<dbReference type="AlphaFoldDB" id="A0A9P1EB24"/>
<dbReference type="InterPro" id="IPR050232">
    <property type="entry name" value="FBL13/AtMIF1-like"/>
</dbReference>
<proteinExistence type="predicted"/>
<dbReference type="InterPro" id="IPR055411">
    <property type="entry name" value="LRR_FXL15/At3g58940/PEG3-like"/>
</dbReference>
<dbReference type="InterPro" id="IPR032675">
    <property type="entry name" value="LRR_dom_sf"/>
</dbReference>
<dbReference type="Gene3D" id="3.80.10.10">
    <property type="entry name" value="Ribonuclease Inhibitor"/>
    <property type="match status" value="1"/>
</dbReference>
<protein>
    <recommendedName>
        <fullName evidence="1">F-box domain-containing protein</fullName>
    </recommendedName>
</protein>
<accession>A0A9P1EB24</accession>
<gene>
    <name evidence="2" type="ORF">CEURO_LOCUS11823</name>
</gene>
<dbReference type="CDD" id="cd22160">
    <property type="entry name" value="F-box_AtFBL13-like"/>
    <property type="match status" value="1"/>
</dbReference>
<dbReference type="InterPro" id="IPR001810">
    <property type="entry name" value="F-box_dom"/>
</dbReference>
<dbReference type="InterPro" id="IPR036047">
    <property type="entry name" value="F-box-like_dom_sf"/>
</dbReference>
<dbReference type="PANTHER" id="PTHR31900">
    <property type="entry name" value="F-BOX/RNI SUPERFAMILY PROTEIN-RELATED"/>
    <property type="match status" value="1"/>
</dbReference>
<comment type="caution">
    <text evidence="2">The sequence shown here is derived from an EMBL/GenBank/DDBJ whole genome shotgun (WGS) entry which is preliminary data.</text>
</comment>
<dbReference type="SUPFAM" id="SSF52047">
    <property type="entry name" value="RNI-like"/>
    <property type="match status" value="1"/>
</dbReference>
<dbReference type="InterPro" id="IPR053781">
    <property type="entry name" value="F-box_AtFBL13-like"/>
</dbReference>
<name>A0A9P1EB24_CUSEU</name>
<dbReference type="OrthoDB" id="1300531at2759"/>
<organism evidence="2 3">
    <name type="scientific">Cuscuta europaea</name>
    <name type="common">European dodder</name>
    <dbReference type="NCBI Taxonomy" id="41803"/>
    <lineage>
        <taxon>Eukaryota</taxon>
        <taxon>Viridiplantae</taxon>
        <taxon>Streptophyta</taxon>
        <taxon>Embryophyta</taxon>
        <taxon>Tracheophyta</taxon>
        <taxon>Spermatophyta</taxon>
        <taxon>Magnoliopsida</taxon>
        <taxon>eudicotyledons</taxon>
        <taxon>Gunneridae</taxon>
        <taxon>Pentapetalae</taxon>
        <taxon>asterids</taxon>
        <taxon>lamiids</taxon>
        <taxon>Solanales</taxon>
        <taxon>Convolvulaceae</taxon>
        <taxon>Cuscuteae</taxon>
        <taxon>Cuscuta</taxon>
        <taxon>Cuscuta subgen. Cuscuta</taxon>
    </lineage>
</organism>
<dbReference type="SUPFAM" id="SSF81383">
    <property type="entry name" value="F-box domain"/>
    <property type="match status" value="1"/>
</dbReference>
<dbReference type="PANTHER" id="PTHR31900:SF32">
    <property type="entry name" value="F-BOX_RNI_FBD-LIKE DOMAIN PROTEIN"/>
    <property type="match status" value="1"/>
</dbReference>
<dbReference type="PROSITE" id="PS50181">
    <property type="entry name" value="FBOX"/>
    <property type="match status" value="1"/>
</dbReference>
<keyword evidence="3" id="KW-1185">Reference proteome</keyword>
<evidence type="ECO:0000259" key="1">
    <source>
        <dbReference type="PROSITE" id="PS50181"/>
    </source>
</evidence>
<dbReference type="Proteomes" id="UP001152484">
    <property type="component" value="Unassembled WGS sequence"/>
</dbReference>